<dbReference type="AlphaFoldDB" id="A0A2X0VT08"/>
<protein>
    <submittedName>
        <fullName evidence="1">Glycosyl transferase family 8</fullName>
    </submittedName>
</protein>
<gene>
    <name evidence="1" type="ORF">NCTC13093_02294</name>
</gene>
<sequence>MSYDIDLNTVSLDKKEFALFLICRGDFIFPLATTILSLLDSTPSFNDDIIIATGGDKYFNPHYKNILKEIYPNIVFTEYTDEFISNSLQKTNLVTNRILTLYSRYFAFDFLDVYRQILILDTDILVNNDISQFKELYGCGFAARKTTITLDNRFMSQLRHDILDFKKLYVLNTGVLYIDDTIPIRSQQLLANHQLYSSLKTKEKTKAGMEENIICISLYEYSTHFTDLSYLYHSYPTTADCDSAIIIHTKELAKFWNSAILNFAFPKWNIYFNQWKNIISKEANKGKLSISDIPKINLSNEYFNFPLESWKIISIFSREQRWQKFWKNVNLYCSYIYPIDISNRLKQRSFFIKELNLGLTVTISSPKSFTFIFKNDLDDYDLKRLFMSLQKSFKGVANADTVQFTIQDEKLENIFREINRFISTL</sequence>
<keyword evidence="1" id="KW-0808">Transferase</keyword>
<proteinExistence type="predicted"/>
<dbReference type="Pfam" id="PF01501">
    <property type="entry name" value="Glyco_transf_8"/>
    <property type="match status" value="1"/>
</dbReference>
<organism evidence="1 2">
    <name type="scientific">Anaerobiospirillum thomasii</name>
    <dbReference type="NCBI Taxonomy" id="179995"/>
    <lineage>
        <taxon>Bacteria</taxon>
        <taxon>Pseudomonadati</taxon>
        <taxon>Pseudomonadota</taxon>
        <taxon>Gammaproteobacteria</taxon>
        <taxon>Aeromonadales</taxon>
        <taxon>Succinivibrionaceae</taxon>
        <taxon>Anaerobiospirillum</taxon>
    </lineage>
</organism>
<dbReference type="RefSeq" id="WP_113744887.1">
    <property type="nucleotide sequence ID" value="NZ_UAPV01000001.1"/>
</dbReference>
<keyword evidence="2" id="KW-1185">Reference proteome</keyword>
<name>A0A2X0VT08_9GAMM</name>
<evidence type="ECO:0000313" key="2">
    <source>
        <dbReference type="Proteomes" id="UP000250086"/>
    </source>
</evidence>
<reference evidence="1 2" key="1">
    <citation type="submission" date="2018-06" db="EMBL/GenBank/DDBJ databases">
        <authorList>
            <consortium name="Pathogen Informatics"/>
            <person name="Doyle S."/>
        </authorList>
    </citation>
    <scope>NUCLEOTIDE SEQUENCE [LARGE SCALE GENOMIC DNA]</scope>
    <source>
        <strain evidence="1 2">NCTC13093</strain>
    </source>
</reference>
<accession>A0A2X0VT08</accession>
<dbReference type="InterPro" id="IPR029044">
    <property type="entry name" value="Nucleotide-diphossugar_trans"/>
</dbReference>
<dbReference type="Proteomes" id="UP000250086">
    <property type="component" value="Unassembled WGS sequence"/>
</dbReference>
<dbReference type="SUPFAM" id="SSF53448">
    <property type="entry name" value="Nucleotide-diphospho-sugar transferases"/>
    <property type="match status" value="1"/>
</dbReference>
<dbReference type="GO" id="GO:0016757">
    <property type="term" value="F:glycosyltransferase activity"/>
    <property type="evidence" value="ECO:0007669"/>
    <property type="project" value="InterPro"/>
</dbReference>
<dbReference type="Gene3D" id="3.90.550.10">
    <property type="entry name" value="Spore Coat Polysaccharide Biosynthesis Protein SpsA, Chain A"/>
    <property type="match status" value="1"/>
</dbReference>
<dbReference type="InterPro" id="IPR002495">
    <property type="entry name" value="Glyco_trans_8"/>
</dbReference>
<dbReference type="EMBL" id="UAPV01000001">
    <property type="protein sequence ID" value="SPT70870.1"/>
    <property type="molecule type" value="Genomic_DNA"/>
</dbReference>
<evidence type="ECO:0000313" key="1">
    <source>
        <dbReference type="EMBL" id="SPT70870.1"/>
    </source>
</evidence>